<dbReference type="EMBL" id="LAZR01000346">
    <property type="protein sequence ID" value="KKN73307.1"/>
    <property type="molecule type" value="Genomic_DNA"/>
</dbReference>
<feature type="domain" description="AB hydrolase-1" evidence="2">
    <location>
        <begin position="77"/>
        <end position="299"/>
    </location>
</feature>
<dbReference type="PRINTS" id="PR00111">
    <property type="entry name" value="ABHYDROLASE"/>
</dbReference>
<dbReference type="PANTHER" id="PTHR43798">
    <property type="entry name" value="MONOACYLGLYCEROL LIPASE"/>
    <property type="match status" value="1"/>
</dbReference>
<organism evidence="3">
    <name type="scientific">marine sediment metagenome</name>
    <dbReference type="NCBI Taxonomy" id="412755"/>
    <lineage>
        <taxon>unclassified sequences</taxon>
        <taxon>metagenomes</taxon>
        <taxon>ecological metagenomes</taxon>
    </lineage>
</organism>
<dbReference type="GO" id="GO:0016020">
    <property type="term" value="C:membrane"/>
    <property type="evidence" value="ECO:0007669"/>
    <property type="project" value="TreeGrafter"/>
</dbReference>
<dbReference type="InterPro" id="IPR029058">
    <property type="entry name" value="AB_hydrolase_fold"/>
</dbReference>
<evidence type="ECO:0000259" key="2">
    <source>
        <dbReference type="Pfam" id="PF12697"/>
    </source>
</evidence>
<dbReference type="Pfam" id="PF12697">
    <property type="entry name" value="Abhydrolase_6"/>
    <property type="match status" value="1"/>
</dbReference>
<evidence type="ECO:0000313" key="3">
    <source>
        <dbReference type="EMBL" id="KKN73307.1"/>
    </source>
</evidence>
<evidence type="ECO:0000256" key="1">
    <source>
        <dbReference type="SAM" id="MobiDB-lite"/>
    </source>
</evidence>
<protein>
    <recommendedName>
        <fullName evidence="2">AB hydrolase-1 domain-containing protein</fullName>
    </recommendedName>
</protein>
<name>A0A0F9TEQ3_9ZZZZ</name>
<dbReference type="PANTHER" id="PTHR43798:SF5">
    <property type="entry name" value="MONOACYLGLYCEROL LIPASE ABHD6"/>
    <property type="match status" value="1"/>
</dbReference>
<dbReference type="InterPro" id="IPR050266">
    <property type="entry name" value="AB_hydrolase_sf"/>
</dbReference>
<dbReference type="GO" id="GO:0047372">
    <property type="term" value="F:monoacylglycerol lipase activity"/>
    <property type="evidence" value="ECO:0007669"/>
    <property type="project" value="TreeGrafter"/>
</dbReference>
<reference evidence="3" key="1">
    <citation type="journal article" date="2015" name="Nature">
        <title>Complex archaea that bridge the gap between prokaryotes and eukaryotes.</title>
        <authorList>
            <person name="Spang A."/>
            <person name="Saw J.H."/>
            <person name="Jorgensen S.L."/>
            <person name="Zaremba-Niedzwiedzka K."/>
            <person name="Martijn J."/>
            <person name="Lind A.E."/>
            <person name="van Eijk R."/>
            <person name="Schleper C."/>
            <person name="Guy L."/>
            <person name="Ettema T.J."/>
        </authorList>
    </citation>
    <scope>NUCLEOTIDE SEQUENCE</scope>
</reference>
<dbReference type="InterPro" id="IPR000073">
    <property type="entry name" value="AB_hydrolase_1"/>
</dbReference>
<accession>A0A0F9TEQ3</accession>
<dbReference type="AlphaFoldDB" id="A0A0F9TEQ3"/>
<dbReference type="SUPFAM" id="SSF53474">
    <property type="entry name" value="alpha/beta-Hydrolases"/>
    <property type="match status" value="1"/>
</dbReference>
<comment type="caution">
    <text evidence="3">The sequence shown here is derived from an EMBL/GenBank/DDBJ whole genome shotgun (WGS) entry which is preliminary data.</text>
</comment>
<dbReference type="Gene3D" id="3.40.50.1820">
    <property type="entry name" value="alpha/beta hydrolase"/>
    <property type="match status" value="1"/>
</dbReference>
<proteinExistence type="predicted"/>
<dbReference type="GO" id="GO:0046464">
    <property type="term" value="P:acylglycerol catabolic process"/>
    <property type="evidence" value="ECO:0007669"/>
    <property type="project" value="TreeGrafter"/>
</dbReference>
<sequence>MPKKLTSLATAICRAPHRTLAALRQAGKGGRKQGNPGNHVAISVTGPSDTKKGPDFIGEALGEREYVTVERGRGSPLIMLHGLMGEADNWGQMMSHLPGTFHSIALRLPFFQDGAKLNTIPAITDYAREYIENADLPHRMVLGGNSLGGHVSLHLALEMPDRVAGLILTGSSGLFEREMGRPQGANPSREWIHDKLSEIFYDPIMVTDGLISGVQAVLAGRQYKRTLVSIAKSAKRDNLADILSSVRCPVLLIWGKQDEITPPEVAKEFMSLLPNSELAWLNKCGHAPMLEQPKGFAKAVAKWWRRCGLDKLLAEDLRDTSTERAK</sequence>
<feature type="region of interest" description="Disordered" evidence="1">
    <location>
        <begin position="26"/>
        <end position="48"/>
    </location>
</feature>
<gene>
    <name evidence="3" type="ORF">LCGC14_0402030</name>
</gene>